<reference evidence="1" key="1">
    <citation type="journal article" date="2019" name="Sci. Rep.">
        <title>Draft genome of Tanacetum cinerariifolium, the natural source of mosquito coil.</title>
        <authorList>
            <person name="Yamashiro T."/>
            <person name="Shiraishi A."/>
            <person name="Satake H."/>
            <person name="Nakayama K."/>
        </authorList>
    </citation>
    <scope>NUCLEOTIDE SEQUENCE</scope>
</reference>
<sequence length="72" mass="7497">FAVHADFANAAGDQLGVLGTEVQNQDAVGVNVEGHERTLDRAASSLKLQAARCWGPHIRSGSPKGSAATDRL</sequence>
<dbReference type="EMBL" id="BKCJ011843420">
    <property type="protein sequence ID" value="GFD57638.1"/>
    <property type="molecule type" value="Genomic_DNA"/>
</dbReference>
<name>A0A699XI22_TANCI</name>
<proteinExistence type="predicted"/>
<protein>
    <submittedName>
        <fullName evidence="1">Uncharacterized protein</fullName>
    </submittedName>
</protein>
<organism evidence="1">
    <name type="scientific">Tanacetum cinerariifolium</name>
    <name type="common">Dalmatian daisy</name>
    <name type="synonym">Chrysanthemum cinerariifolium</name>
    <dbReference type="NCBI Taxonomy" id="118510"/>
    <lineage>
        <taxon>Eukaryota</taxon>
        <taxon>Viridiplantae</taxon>
        <taxon>Streptophyta</taxon>
        <taxon>Embryophyta</taxon>
        <taxon>Tracheophyta</taxon>
        <taxon>Spermatophyta</taxon>
        <taxon>Magnoliopsida</taxon>
        <taxon>eudicotyledons</taxon>
        <taxon>Gunneridae</taxon>
        <taxon>Pentapetalae</taxon>
        <taxon>asterids</taxon>
        <taxon>campanulids</taxon>
        <taxon>Asterales</taxon>
        <taxon>Asteraceae</taxon>
        <taxon>Asteroideae</taxon>
        <taxon>Anthemideae</taxon>
        <taxon>Anthemidinae</taxon>
        <taxon>Tanacetum</taxon>
    </lineage>
</organism>
<gene>
    <name evidence="1" type="ORF">Tci_929607</name>
</gene>
<accession>A0A699XI22</accession>
<dbReference type="AlphaFoldDB" id="A0A699XI22"/>
<evidence type="ECO:0000313" key="1">
    <source>
        <dbReference type="EMBL" id="GFD57638.1"/>
    </source>
</evidence>
<feature type="non-terminal residue" evidence="1">
    <location>
        <position position="1"/>
    </location>
</feature>
<comment type="caution">
    <text evidence="1">The sequence shown here is derived from an EMBL/GenBank/DDBJ whole genome shotgun (WGS) entry which is preliminary data.</text>
</comment>